<reference evidence="13" key="1">
    <citation type="journal article" date="2016" name="Genome Biol. Evol.">
        <title>Evolutionary Dynamics of Chloroplast Genomes in Low Light: A Case Study of the Endolithic Green Alga Ostreobium quekettii.</title>
        <authorList>
            <person name="R Marcelino V."/>
            <person name="Cremen M.C."/>
            <person name="Jackson C.J."/>
            <person name="Larkum A.A."/>
            <person name="Verbruggen H."/>
        </authorList>
    </citation>
    <scope>NUCLEOTIDE SEQUENCE</scope>
</reference>
<dbReference type="Pfam" id="PF02823">
    <property type="entry name" value="ATP-synt_DE_N"/>
    <property type="match status" value="1"/>
</dbReference>
<dbReference type="InterPro" id="IPR020546">
    <property type="entry name" value="ATP_synth_F1_dsu/esu_N"/>
</dbReference>
<comment type="subunit">
    <text evidence="8 9">F-type ATPases have 2 components, CF(1) - the catalytic core - and CF(0) - the membrane proton channel. CF(1) has five subunits: alpha(3), beta(3), gamma(1), delta(1), epsilon(1). CF(0) has three main subunits: a, b and c.</text>
</comment>
<dbReference type="CDD" id="cd12152">
    <property type="entry name" value="F1-ATPase_delta"/>
    <property type="match status" value="1"/>
</dbReference>
<dbReference type="SUPFAM" id="SSF51344">
    <property type="entry name" value="Epsilon subunit of F1F0-ATP synthase N-terminal domain"/>
    <property type="match status" value="1"/>
</dbReference>
<dbReference type="AlphaFoldDB" id="A0A1C9JBT7"/>
<evidence type="ECO:0000256" key="9">
    <source>
        <dbReference type="RuleBase" id="RU003655"/>
    </source>
</evidence>
<evidence type="ECO:0000259" key="12">
    <source>
        <dbReference type="Pfam" id="PF02823"/>
    </source>
</evidence>
<keyword evidence="6 8" id="KW-0139">CF(1)</keyword>
<geneLocation type="chloroplast" evidence="13"/>
<gene>
    <name evidence="8 13" type="primary">atpE</name>
</gene>
<keyword evidence="10" id="KW-0175">Coiled coil</keyword>
<comment type="function">
    <text evidence="8 9">Produces ATP from ADP in the presence of a proton gradient across the membrane.</text>
</comment>
<evidence type="ECO:0000256" key="5">
    <source>
        <dbReference type="ARBA" id="ARBA00023136"/>
    </source>
</evidence>
<evidence type="ECO:0000256" key="8">
    <source>
        <dbReference type="HAMAP-Rule" id="MF_00530"/>
    </source>
</evidence>
<dbReference type="Pfam" id="PF00401">
    <property type="entry name" value="ATP-synt_DE"/>
    <property type="match status" value="1"/>
</dbReference>
<keyword evidence="8 9" id="KW-0375">Hydrogen ion transport</keyword>
<evidence type="ECO:0000256" key="6">
    <source>
        <dbReference type="ARBA" id="ARBA00023196"/>
    </source>
</evidence>
<dbReference type="EMBL" id="KX808498">
    <property type="protein sequence ID" value="AOP19307.1"/>
    <property type="molecule type" value="Genomic_DNA"/>
</dbReference>
<dbReference type="InterPro" id="IPR001469">
    <property type="entry name" value="ATP_synth_F1_dsu/esu"/>
</dbReference>
<dbReference type="Gene3D" id="2.60.15.10">
    <property type="entry name" value="F0F1 ATP synthase delta/epsilon subunit, N-terminal"/>
    <property type="match status" value="1"/>
</dbReference>
<sequence>MTLQFSIITPDRIFFNSEADEMILPTNTGQMGVLTGHAPLITALDIGVVLFRFNKKWTSLALMGGFALVQEDNLIILVNEAESAQTIDFEQAQKALENAREQLAQATNQKDKVSAQFYLKRAQARYQVVK</sequence>
<accession>A0A1C9JBT7</accession>
<feature type="domain" description="ATP synthase F1 complex delta/epsilon subunit N-terminal" evidence="12">
    <location>
        <begin position="3"/>
        <end position="81"/>
    </location>
</feature>
<evidence type="ECO:0000256" key="7">
    <source>
        <dbReference type="ARBA" id="ARBA00023310"/>
    </source>
</evidence>
<keyword evidence="3 8" id="KW-0813">Transport</keyword>
<dbReference type="PANTHER" id="PTHR13822:SF10">
    <property type="entry name" value="ATP SYNTHASE EPSILON CHAIN, CHLOROPLASTIC"/>
    <property type="match status" value="1"/>
</dbReference>
<evidence type="ECO:0000256" key="4">
    <source>
        <dbReference type="ARBA" id="ARBA00023065"/>
    </source>
</evidence>
<dbReference type="GO" id="GO:0005524">
    <property type="term" value="F:ATP binding"/>
    <property type="evidence" value="ECO:0007669"/>
    <property type="project" value="UniProtKB-UniRule"/>
</dbReference>
<feature type="domain" description="ATP synthase epsilon subunit C-terminal" evidence="11">
    <location>
        <begin position="86"/>
        <end position="130"/>
    </location>
</feature>
<evidence type="ECO:0000256" key="10">
    <source>
        <dbReference type="SAM" id="Coils"/>
    </source>
</evidence>
<dbReference type="InterPro" id="IPR036771">
    <property type="entry name" value="ATPsynth_dsu/esu_N"/>
</dbReference>
<dbReference type="GeneID" id="29288817"/>
<feature type="coiled-coil region" evidence="10">
    <location>
        <begin position="89"/>
        <end position="116"/>
    </location>
</feature>
<dbReference type="Gene3D" id="6.10.140.480">
    <property type="match status" value="1"/>
</dbReference>
<evidence type="ECO:0000256" key="2">
    <source>
        <dbReference type="ARBA" id="ARBA00005712"/>
    </source>
</evidence>
<keyword evidence="13" id="KW-0150">Chloroplast</keyword>
<evidence type="ECO:0000256" key="1">
    <source>
        <dbReference type="ARBA" id="ARBA00004170"/>
    </source>
</evidence>
<dbReference type="RefSeq" id="YP_009306403.1">
    <property type="nucleotide sequence ID" value="NC_031368.1"/>
</dbReference>
<dbReference type="GO" id="GO:0045259">
    <property type="term" value="C:proton-transporting ATP synthase complex"/>
    <property type="evidence" value="ECO:0007669"/>
    <property type="project" value="UniProtKB-KW"/>
</dbReference>
<dbReference type="NCBIfam" id="TIGR01216">
    <property type="entry name" value="ATP_synt_epsi"/>
    <property type="match status" value="1"/>
</dbReference>
<dbReference type="InterPro" id="IPR020547">
    <property type="entry name" value="ATP_synth_F1_esu_C"/>
</dbReference>
<evidence type="ECO:0000259" key="11">
    <source>
        <dbReference type="Pfam" id="PF00401"/>
    </source>
</evidence>
<comment type="subcellular location">
    <subcellularLocation>
        <location evidence="1">Membrane</location>
        <topology evidence="1">Peripheral membrane protein</topology>
    </subcellularLocation>
    <subcellularLocation>
        <location evidence="8">Plastid</location>
        <location evidence="8">Chloroplast thylakoid membrane</location>
        <topology evidence="8">Peripheral membrane protein</topology>
    </subcellularLocation>
</comment>
<dbReference type="PANTHER" id="PTHR13822">
    <property type="entry name" value="ATP SYNTHASE DELTA/EPSILON CHAIN"/>
    <property type="match status" value="1"/>
</dbReference>
<proteinExistence type="inferred from homology"/>
<protein>
    <recommendedName>
        <fullName evidence="8 9">ATP synthase epsilon chain, chloroplastic</fullName>
    </recommendedName>
    <alternativeName>
        <fullName evidence="8">ATP synthase F1 sector epsilon subunit</fullName>
    </alternativeName>
    <alternativeName>
        <fullName evidence="8">F-ATPase epsilon subunit</fullName>
    </alternativeName>
</protein>
<keyword evidence="5 8" id="KW-0472">Membrane</keyword>
<keyword evidence="4 8" id="KW-0406">Ion transport</keyword>
<evidence type="ECO:0000256" key="3">
    <source>
        <dbReference type="ARBA" id="ARBA00022448"/>
    </source>
</evidence>
<evidence type="ECO:0000313" key="13">
    <source>
        <dbReference type="EMBL" id="AOP19307.1"/>
    </source>
</evidence>
<keyword evidence="9 13" id="KW-0934">Plastid</keyword>
<reference evidence="13" key="2">
    <citation type="submission" date="2016-08" db="EMBL/GenBank/DDBJ databases">
        <authorList>
            <person name="Seilhamer J.J."/>
        </authorList>
    </citation>
    <scope>NUCLEOTIDE SEQUENCE</scope>
</reference>
<organism evidence="13">
    <name type="scientific">Caulerpa cliftonii</name>
    <dbReference type="NCBI Taxonomy" id="1004391"/>
    <lineage>
        <taxon>Eukaryota</taxon>
        <taxon>Viridiplantae</taxon>
        <taxon>Chlorophyta</taxon>
        <taxon>core chlorophytes</taxon>
        <taxon>Ulvophyceae</taxon>
        <taxon>TCBD clade</taxon>
        <taxon>Bryopsidales</taxon>
        <taxon>Halimedineae</taxon>
        <taxon>Caulerpaceae</taxon>
        <taxon>Caulerpa</taxon>
    </lineage>
</organism>
<name>A0A1C9JBT7_9CHLO</name>
<comment type="similarity">
    <text evidence="2 8 9">Belongs to the ATPase epsilon chain family.</text>
</comment>
<dbReference type="GO" id="GO:0046933">
    <property type="term" value="F:proton-transporting ATP synthase activity, rotational mechanism"/>
    <property type="evidence" value="ECO:0007669"/>
    <property type="project" value="UniProtKB-UniRule"/>
</dbReference>
<dbReference type="GO" id="GO:0009535">
    <property type="term" value="C:chloroplast thylakoid membrane"/>
    <property type="evidence" value="ECO:0007669"/>
    <property type="project" value="UniProtKB-SubCell"/>
</dbReference>
<keyword evidence="8 9" id="KW-0793">Thylakoid</keyword>
<keyword evidence="7 8" id="KW-0066">ATP synthesis</keyword>
<dbReference type="HAMAP" id="MF_00530">
    <property type="entry name" value="ATP_synth_epsil_bac"/>
    <property type="match status" value="1"/>
</dbReference>